<keyword evidence="2 8" id="KW-0436">Ligase</keyword>
<evidence type="ECO:0000256" key="9">
    <source>
        <dbReference type="RuleBase" id="RU003812"/>
    </source>
</evidence>
<evidence type="ECO:0000313" key="11">
    <source>
        <dbReference type="EMBL" id="EAI5407177.1"/>
    </source>
</evidence>
<evidence type="ECO:0000256" key="6">
    <source>
        <dbReference type="ARBA" id="ARBA00022842"/>
    </source>
</evidence>
<evidence type="ECO:0000313" key="13">
    <source>
        <dbReference type="EMBL" id="EAK0452262.1"/>
    </source>
</evidence>
<dbReference type="Proteomes" id="UP000557842">
    <property type="component" value="Unassembled WGS sequence"/>
</dbReference>
<dbReference type="SUPFAM" id="SSF52402">
    <property type="entry name" value="Adenine nucleotide alpha hydrolases-like"/>
    <property type="match status" value="1"/>
</dbReference>
<dbReference type="GO" id="GO:0003952">
    <property type="term" value="F:NAD+ synthase (glutamine-hydrolyzing) activity"/>
    <property type="evidence" value="ECO:0007669"/>
    <property type="project" value="InterPro"/>
</dbReference>
<evidence type="ECO:0000256" key="1">
    <source>
        <dbReference type="ARBA" id="ARBA00004790"/>
    </source>
</evidence>
<dbReference type="PANTHER" id="PTHR23090">
    <property type="entry name" value="NH 3 /GLUTAMINE-DEPENDENT NAD + SYNTHETASE"/>
    <property type="match status" value="1"/>
</dbReference>
<evidence type="ECO:0000256" key="4">
    <source>
        <dbReference type="ARBA" id="ARBA00022741"/>
    </source>
</evidence>
<evidence type="ECO:0000313" key="15">
    <source>
        <dbReference type="Proteomes" id="UP000535509"/>
    </source>
</evidence>
<dbReference type="AlphaFoldDB" id="A0A5L8LC83"/>
<evidence type="ECO:0000256" key="5">
    <source>
        <dbReference type="ARBA" id="ARBA00022840"/>
    </source>
</evidence>
<evidence type="ECO:0000256" key="8">
    <source>
        <dbReference type="RuleBase" id="RU003811"/>
    </source>
</evidence>
<dbReference type="RefSeq" id="WP_002849663.1">
    <property type="nucleotide sequence ID" value="NZ_AABUZP020000005.1"/>
</dbReference>
<keyword evidence="6" id="KW-0460">Magnesium</keyword>
<sequence length="248" mass="27493">MKDFKFLENKLLCFLDKYLKQSGASGFSIGVSGGLDSAIVATLCSKVAKTHALLMPTNSSNNLNLEDGLILCEKLDLEYEVINIEPIVQSFISVLDVTDKLRKANIIARVRMILLYDNSAKLGTLVAGTSNKSERLLGYGTIYGDTACALNPIGDIYKSDLFLFAKYLEIDENIINKAPSADLWEGQKDEDEIGFAYSSVDAVLKEFEKNDQRENLYAIFNKNLVDSVLDRVEKNSFKLNPVPIANIS</sequence>
<dbReference type="EMBL" id="AABQDW010000001">
    <property type="protein sequence ID" value="EAI5407177.1"/>
    <property type="molecule type" value="Genomic_DNA"/>
</dbReference>
<dbReference type="NCBIfam" id="TIGR00552">
    <property type="entry name" value="nadE"/>
    <property type="match status" value="1"/>
</dbReference>
<dbReference type="EMBL" id="AACCXM010000001">
    <property type="protein sequence ID" value="EAK0467964.1"/>
    <property type="molecule type" value="Genomic_DNA"/>
</dbReference>
<protein>
    <recommendedName>
        <fullName evidence="9">NH(3)-dependent NAD(+) synthetase</fullName>
        <ecNumber evidence="9">6.3.1.5</ecNumber>
    </recommendedName>
</protein>
<evidence type="ECO:0000256" key="7">
    <source>
        <dbReference type="ARBA" id="ARBA00023027"/>
    </source>
</evidence>
<evidence type="ECO:0000313" key="14">
    <source>
        <dbReference type="EMBL" id="EAK0467964.1"/>
    </source>
</evidence>
<dbReference type="EMBL" id="AABTCC010000021">
    <property type="protein sequence ID" value="EAI8859568.1"/>
    <property type="molecule type" value="Genomic_DNA"/>
</dbReference>
<proteinExistence type="inferred from homology"/>
<dbReference type="FunFam" id="3.40.50.620:FF:000106">
    <property type="entry name" value="Glutamine-dependent NAD(+) synthetase"/>
    <property type="match status" value="1"/>
</dbReference>
<accession>A0A5L8LC83</accession>
<dbReference type="PANTHER" id="PTHR23090:SF9">
    <property type="entry name" value="GLUTAMINE-DEPENDENT NAD(+) SYNTHETASE"/>
    <property type="match status" value="1"/>
</dbReference>
<keyword evidence="7 8" id="KW-0520">NAD</keyword>
<evidence type="ECO:0000256" key="2">
    <source>
        <dbReference type="ARBA" id="ARBA00022598"/>
    </source>
</evidence>
<dbReference type="InterPro" id="IPR014729">
    <property type="entry name" value="Rossmann-like_a/b/a_fold"/>
</dbReference>
<dbReference type="GO" id="GO:0046872">
    <property type="term" value="F:metal ion binding"/>
    <property type="evidence" value="ECO:0007669"/>
    <property type="project" value="UniProtKB-KW"/>
</dbReference>
<evidence type="ECO:0000256" key="3">
    <source>
        <dbReference type="ARBA" id="ARBA00022723"/>
    </source>
</evidence>
<dbReference type="GeneID" id="61064905"/>
<dbReference type="GO" id="GO:0008795">
    <property type="term" value="F:NAD+ synthase activity"/>
    <property type="evidence" value="ECO:0007669"/>
    <property type="project" value="UniProtKB-EC"/>
</dbReference>
<dbReference type="GO" id="GO:0004359">
    <property type="term" value="F:glutaminase activity"/>
    <property type="evidence" value="ECO:0007669"/>
    <property type="project" value="InterPro"/>
</dbReference>
<comment type="catalytic activity">
    <reaction evidence="9">
        <text>deamido-NAD(+) + NH4(+) + ATP = AMP + diphosphate + NAD(+) + H(+)</text>
        <dbReference type="Rhea" id="RHEA:21188"/>
        <dbReference type="ChEBI" id="CHEBI:15378"/>
        <dbReference type="ChEBI" id="CHEBI:28938"/>
        <dbReference type="ChEBI" id="CHEBI:30616"/>
        <dbReference type="ChEBI" id="CHEBI:33019"/>
        <dbReference type="ChEBI" id="CHEBI:57540"/>
        <dbReference type="ChEBI" id="CHEBI:58437"/>
        <dbReference type="ChEBI" id="CHEBI:456215"/>
        <dbReference type="EC" id="6.3.1.5"/>
    </reaction>
</comment>
<dbReference type="Gene3D" id="3.40.50.620">
    <property type="entry name" value="HUPs"/>
    <property type="match status" value="1"/>
</dbReference>
<keyword evidence="4 8" id="KW-0547">Nucleotide-binding</keyword>
<dbReference type="NCBIfam" id="NF010587">
    <property type="entry name" value="PRK13980.1"/>
    <property type="match status" value="1"/>
</dbReference>
<dbReference type="GO" id="GO:0005524">
    <property type="term" value="F:ATP binding"/>
    <property type="evidence" value="ECO:0007669"/>
    <property type="project" value="UniProtKB-KW"/>
</dbReference>
<organism evidence="11 16">
    <name type="scientific">Campylobacter fetus</name>
    <dbReference type="NCBI Taxonomy" id="196"/>
    <lineage>
        <taxon>Bacteria</taxon>
        <taxon>Pseudomonadati</taxon>
        <taxon>Campylobacterota</taxon>
        <taxon>Epsilonproteobacteria</taxon>
        <taxon>Campylobacterales</taxon>
        <taxon>Campylobacteraceae</taxon>
        <taxon>Campylobacter</taxon>
    </lineage>
</organism>
<dbReference type="Proteomes" id="UP000535509">
    <property type="component" value="Unassembled WGS sequence"/>
</dbReference>
<dbReference type="GO" id="GO:0009435">
    <property type="term" value="P:NAD+ biosynthetic process"/>
    <property type="evidence" value="ECO:0007669"/>
    <property type="project" value="UniProtKB-UniPathway"/>
</dbReference>
<dbReference type="EC" id="6.3.1.5" evidence="9"/>
<name>A0A5L8LC83_CAMFE</name>
<keyword evidence="3" id="KW-0479">Metal-binding</keyword>
<dbReference type="CDD" id="cd00553">
    <property type="entry name" value="NAD_synthase"/>
    <property type="match status" value="1"/>
</dbReference>
<keyword evidence="5 8" id="KW-0067">ATP-binding</keyword>
<dbReference type="Pfam" id="PF02540">
    <property type="entry name" value="NAD_synthase"/>
    <property type="match status" value="1"/>
</dbReference>
<comment type="caution">
    <text evidence="11">The sequence shown here is derived from an EMBL/GenBank/DDBJ whole genome shotgun (WGS) entry which is preliminary data.</text>
</comment>
<evidence type="ECO:0000313" key="12">
    <source>
        <dbReference type="EMBL" id="EAI8859568.1"/>
    </source>
</evidence>
<dbReference type="UniPathway" id="UPA00253">
    <property type="reaction ID" value="UER00333"/>
</dbReference>
<dbReference type="OMA" id="FCARLRM"/>
<dbReference type="InterPro" id="IPR022310">
    <property type="entry name" value="NAD/GMP_synthase"/>
</dbReference>
<keyword evidence="15" id="KW-1185">Reference proteome</keyword>
<dbReference type="InterPro" id="IPR003694">
    <property type="entry name" value="NAD_synthase"/>
</dbReference>
<comment type="similarity">
    <text evidence="8">Belongs to the NAD synthetase family.</text>
</comment>
<gene>
    <name evidence="13" type="ORF">AAH17_01105</name>
    <name evidence="14" type="ORF">AAH24_01055</name>
    <name evidence="11" type="ORF">BVH53_00410</name>
    <name evidence="12" type="ORF">CX802_07000</name>
</gene>
<reference evidence="11 16" key="1">
    <citation type="submission" date="2018-05" db="EMBL/GenBank/DDBJ databases">
        <authorList>
            <consortium name="PulseNet: The National Subtyping Network for Foodborne Disease Surveillance"/>
            <person name="Tarr C.L."/>
            <person name="Trees E."/>
            <person name="Katz L.S."/>
            <person name="Carleton-Romer H.A."/>
            <person name="Stroika S."/>
            <person name="Kucerova Z."/>
            <person name="Roache K.F."/>
            <person name="Sabol A.L."/>
            <person name="Besser J."/>
            <person name="Gerner-Smidt P."/>
        </authorList>
    </citation>
    <scope>NUCLEOTIDE SEQUENCE [LARGE SCALE GENOMIC DNA]</scope>
    <source>
        <strain evidence="13">2014D-0197</strain>
        <strain evidence="11 16">2016D-0221</strain>
        <strain evidence="14">D4313</strain>
        <strain evidence="12 15">PNUSAC001503</strain>
    </source>
</reference>
<comment type="pathway">
    <text evidence="1">Cofactor biosynthesis; NAD(+) biosynthesis.</text>
</comment>
<evidence type="ECO:0000259" key="10">
    <source>
        <dbReference type="Pfam" id="PF02540"/>
    </source>
</evidence>
<dbReference type="EMBL" id="AACCXK010000002">
    <property type="protein sequence ID" value="EAK0452262.1"/>
    <property type="molecule type" value="Genomic_DNA"/>
</dbReference>
<feature type="domain" description="NAD/GMP synthase" evidence="10">
    <location>
        <begin position="9"/>
        <end position="240"/>
    </location>
</feature>
<evidence type="ECO:0000313" key="16">
    <source>
        <dbReference type="Proteomes" id="UP000557842"/>
    </source>
</evidence>
<dbReference type="GO" id="GO:0005737">
    <property type="term" value="C:cytoplasm"/>
    <property type="evidence" value="ECO:0007669"/>
    <property type="project" value="InterPro"/>
</dbReference>